<feature type="compositionally biased region" description="Polar residues" evidence="1">
    <location>
        <begin position="16"/>
        <end position="37"/>
    </location>
</feature>
<dbReference type="InParanoid" id="A0A132BCR1"/>
<dbReference type="AlphaFoldDB" id="A0A132BCR1"/>
<organism evidence="2 3">
    <name type="scientific">Mollisia scopiformis</name>
    <name type="common">Conifer needle endophyte fungus</name>
    <name type="synonym">Phialocephala scopiformis</name>
    <dbReference type="NCBI Taxonomy" id="149040"/>
    <lineage>
        <taxon>Eukaryota</taxon>
        <taxon>Fungi</taxon>
        <taxon>Dikarya</taxon>
        <taxon>Ascomycota</taxon>
        <taxon>Pezizomycotina</taxon>
        <taxon>Leotiomycetes</taxon>
        <taxon>Helotiales</taxon>
        <taxon>Mollisiaceae</taxon>
        <taxon>Mollisia</taxon>
    </lineage>
</organism>
<name>A0A132BCR1_MOLSC</name>
<dbReference type="KEGG" id="psco:LY89DRAFT_740579"/>
<sequence>MFGRVWRFFRNPGTRRNTVQLPQHGDNSSENTPSQSGWPLVSGTYPEEQPGHQTVIKFLSHSNKAKMKIFYSALEAAYDKCVQESIDQAQPLGSVNWTEVLFMAPSGKAVSLKEAEDFAVELEMEDLLKDGHEDKLASEWIAKASARGWI</sequence>
<evidence type="ECO:0000256" key="1">
    <source>
        <dbReference type="SAM" id="MobiDB-lite"/>
    </source>
</evidence>
<dbReference type="Proteomes" id="UP000070700">
    <property type="component" value="Unassembled WGS sequence"/>
</dbReference>
<evidence type="ECO:0000313" key="2">
    <source>
        <dbReference type="EMBL" id="KUJ10186.1"/>
    </source>
</evidence>
<evidence type="ECO:0000313" key="3">
    <source>
        <dbReference type="Proteomes" id="UP000070700"/>
    </source>
</evidence>
<feature type="region of interest" description="Disordered" evidence="1">
    <location>
        <begin position="16"/>
        <end position="42"/>
    </location>
</feature>
<dbReference type="RefSeq" id="XP_018064541.1">
    <property type="nucleotide sequence ID" value="XM_018220607.1"/>
</dbReference>
<accession>A0A132BCR1</accession>
<proteinExistence type="predicted"/>
<protein>
    <submittedName>
        <fullName evidence="2">Uncharacterized protein</fullName>
    </submittedName>
</protein>
<gene>
    <name evidence="2" type="ORF">LY89DRAFT_740579</name>
</gene>
<dbReference type="EMBL" id="KQ947430">
    <property type="protein sequence ID" value="KUJ10186.1"/>
    <property type="molecule type" value="Genomic_DNA"/>
</dbReference>
<dbReference type="GeneID" id="28830333"/>
<keyword evidence="3" id="KW-1185">Reference proteome</keyword>
<reference evidence="2 3" key="1">
    <citation type="submission" date="2015-10" db="EMBL/GenBank/DDBJ databases">
        <title>Full genome of DAOMC 229536 Phialocephala scopiformis, a fungal endophyte of spruce producing the potent anti-insectan compound rugulosin.</title>
        <authorList>
            <consortium name="DOE Joint Genome Institute"/>
            <person name="Walker A.K."/>
            <person name="Frasz S.L."/>
            <person name="Seifert K.A."/>
            <person name="Miller J.D."/>
            <person name="Mondo S.J."/>
            <person name="Labutti K."/>
            <person name="Lipzen A."/>
            <person name="Dockter R."/>
            <person name="Kennedy M."/>
            <person name="Grigoriev I.V."/>
            <person name="Spatafora J.W."/>
        </authorList>
    </citation>
    <scope>NUCLEOTIDE SEQUENCE [LARGE SCALE GENOMIC DNA]</scope>
    <source>
        <strain evidence="2 3">CBS 120377</strain>
    </source>
</reference>